<evidence type="ECO:0000313" key="3">
    <source>
        <dbReference type="EMBL" id="MBP1985790.1"/>
    </source>
</evidence>
<keyword evidence="1" id="KW-1133">Transmembrane helix</keyword>
<reference evidence="3" key="1">
    <citation type="submission" date="2021-03" db="EMBL/GenBank/DDBJ databases">
        <title>Genomic Encyclopedia of Type Strains, Phase IV (KMG-IV): sequencing the most valuable type-strain genomes for metagenomic binning, comparative biology and taxonomic classification.</title>
        <authorList>
            <person name="Goeker M."/>
        </authorList>
    </citation>
    <scope>NUCLEOTIDE SEQUENCE</scope>
    <source>
        <strain evidence="3">DSM 26232</strain>
    </source>
</reference>
<gene>
    <name evidence="3" type="ORF">J2753_000263</name>
</gene>
<evidence type="ECO:0000256" key="1">
    <source>
        <dbReference type="SAM" id="Phobius"/>
    </source>
</evidence>
<feature type="domain" description="VTT" evidence="2">
    <location>
        <begin position="60"/>
        <end position="168"/>
    </location>
</feature>
<name>A0A8T4GTR6_9EURY</name>
<dbReference type="RefSeq" id="WP_209489693.1">
    <property type="nucleotide sequence ID" value="NZ_JAGGLC010000001.1"/>
</dbReference>
<comment type="caution">
    <text evidence="3">The sequence shown here is derived from an EMBL/GenBank/DDBJ whole genome shotgun (WGS) entry which is preliminary data.</text>
</comment>
<organism evidence="3 4">
    <name type="scientific">Halolamina salifodinae</name>
    <dbReference type="NCBI Taxonomy" id="1202767"/>
    <lineage>
        <taxon>Archaea</taxon>
        <taxon>Methanobacteriati</taxon>
        <taxon>Methanobacteriota</taxon>
        <taxon>Stenosarchaea group</taxon>
        <taxon>Halobacteria</taxon>
        <taxon>Halobacteriales</taxon>
        <taxon>Haloferacaceae</taxon>
    </lineage>
</organism>
<sequence>MQRRSRAALGAAILLLVAVGAVLTSPRWLLARLDWLAADPVRFVAALVVLALVRPLLAWPTTLIAVVVGYGWGFRGLPVALALIALTSVPPFLLARHSADGGRFATAGAKAVDATGDLRGVIVSRLLPAPSDVVSVGIGLSGVPVRAFLVGTAIGELPWAVAGIVAGRSIDRVLREGLGSVVEPELIVAAAVAAVLLLAGPAYRHFRAESTDLT</sequence>
<dbReference type="OrthoDB" id="293407at2157"/>
<keyword evidence="1" id="KW-0472">Membrane</keyword>
<dbReference type="Pfam" id="PF09335">
    <property type="entry name" value="VTT_dom"/>
    <property type="match status" value="1"/>
</dbReference>
<keyword evidence="4" id="KW-1185">Reference proteome</keyword>
<protein>
    <submittedName>
        <fullName evidence="3">Putative membrane protein YdjX (TVP38/TMEM64 family)</fullName>
    </submittedName>
</protein>
<dbReference type="Proteomes" id="UP000823736">
    <property type="component" value="Unassembled WGS sequence"/>
</dbReference>
<feature type="transmembrane region" description="Helical" evidence="1">
    <location>
        <begin position="186"/>
        <end position="203"/>
    </location>
</feature>
<proteinExistence type="predicted"/>
<feature type="transmembrane region" description="Helical" evidence="1">
    <location>
        <begin position="43"/>
        <end position="70"/>
    </location>
</feature>
<dbReference type="EMBL" id="JAGGLC010000001">
    <property type="protein sequence ID" value="MBP1985790.1"/>
    <property type="molecule type" value="Genomic_DNA"/>
</dbReference>
<evidence type="ECO:0000259" key="2">
    <source>
        <dbReference type="Pfam" id="PF09335"/>
    </source>
</evidence>
<accession>A0A8T4GTR6</accession>
<keyword evidence="1" id="KW-0812">Transmembrane</keyword>
<dbReference type="InterPro" id="IPR032816">
    <property type="entry name" value="VTT_dom"/>
</dbReference>
<evidence type="ECO:0000313" key="4">
    <source>
        <dbReference type="Proteomes" id="UP000823736"/>
    </source>
</evidence>
<feature type="transmembrane region" description="Helical" evidence="1">
    <location>
        <begin position="77"/>
        <end position="95"/>
    </location>
</feature>
<dbReference type="AlphaFoldDB" id="A0A8T4GTR6"/>